<reference evidence="3" key="1">
    <citation type="journal article" date="2014" name="Int. J. Syst. Evol. Microbiol.">
        <title>Complete genome sequence of Corynebacterium casei LMG S-19264T (=DSM 44701T), isolated from a smear-ripened cheese.</title>
        <authorList>
            <consortium name="US DOE Joint Genome Institute (JGI-PGF)"/>
            <person name="Walter F."/>
            <person name="Albersmeier A."/>
            <person name="Kalinowski J."/>
            <person name="Ruckert C."/>
        </authorList>
    </citation>
    <scope>NUCLEOTIDE SEQUENCE</scope>
    <source>
        <strain evidence="3">JCM 14371</strain>
    </source>
</reference>
<protein>
    <recommendedName>
        <fullName evidence="5">Holin</fullName>
    </recommendedName>
</protein>
<feature type="transmembrane region" description="Helical" evidence="1">
    <location>
        <begin position="95"/>
        <end position="112"/>
    </location>
</feature>
<organism evidence="3 4">
    <name type="scientific">Deinococcus aquiradiocola</name>
    <dbReference type="NCBI Taxonomy" id="393059"/>
    <lineage>
        <taxon>Bacteria</taxon>
        <taxon>Thermotogati</taxon>
        <taxon>Deinococcota</taxon>
        <taxon>Deinococci</taxon>
        <taxon>Deinococcales</taxon>
        <taxon>Deinococcaceae</taxon>
        <taxon>Deinococcus</taxon>
    </lineage>
</organism>
<reference evidence="3" key="2">
    <citation type="submission" date="2020-09" db="EMBL/GenBank/DDBJ databases">
        <authorList>
            <person name="Sun Q."/>
            <person name="Ohkuma M."/>
        </authorList>
    </citation>
    <scope>NUCLEOTIDE SEQUENCE</scope>
    <source>
        <strain evidence="3">JCM 14371</strain>
    </source>
</reference>
<dbReference type="RefSeq" id="WP_188960774.1">
    <property type="nucleotide sequence ID" value="NZ_BMOE01000001.1"/>
</dbReference>
<dbReference type="EMBL" id="BMOE01000001">
    <property type="protein sequence ID" value="GGJ65450.1"/>
    <property type="molecule type" value="Genomic_DNA"/>
</dbReference>
<keyword evidence="2" id="KW-0732">Signal</keyword>
<name>A0A917P7G2_9DEIO</name>
<gene>
    <name evidence="3" type="ORF">GCM10008939_06740</name>
</gene>
<comment type="caution">
    <text evidence="3">The sequence shown here is derived from an EMBL/GenBank/DDBJ whole genome shotgun (WGS) entry which is preliminary data.</text>
</comment>
<accession>A0A917P7G2</accession>
<feature type="signal peptide" evidence="2">
    <location>
        <begin position="1"/>
        <end position="17"/>
    </location>
</feature>
<proteinExistence type="predicted"/>
<keyword evidence="1" id="KW-1133">Transmembrane helix</keyword>
<keyword evidence="1" id="KW-0812">Transmembrane</keyword>
<feature type="transmembrane region" description="Helical" evidence="1">
    <location>
        <begin position="69"/>
        <end position="89"/>
    </location>
</feature>
<evidence type="ECO:0000313" key="4">
    <source>
        <dbReference type="Proteomes" id="UP000635726"/>
    </source>
</evidence>
<feature type="transmembrane region" description="Helical" evidence="1">
    <location>
        <begin position="33"/>
        <end position="49"/>
    </location>
</feature>
<dbReference type="AlphaFoldDB" id="A0A917P7G2"/>
<evidence type="ECO:0000313" key="3">
    <source>
        <dbReference type="EMBL" id="GGJ65450.1"/>
    </source>
</evidence>
<evidence type="ECO:0008006" key="5">
    <source>
        <dbReference type="Google" id="ProtNLM"/>
    </source>
</evidence>
<sequence>MNRLLTLIALLLGFALAQDTAPVIAGVTVPDQVWYLAATLIGLIVKAVASPLTQLLKVRWGWTGDVARLLYAVLSLLFVAVFGALTGAFGAGLHGWLSAGAALLVALVKGYGDYSKLVQTSMAGTSVR</sequence>
<keyword evidence="1" id="KW-0472">Membrane</keyword>
<evidence type="ECO:0000256" key="1">
    <source>
        <dbReference type="SAM" id="Phobius"/>
    </source>
</evidence>
<keyword evidence="4" id="KW-1185">Reference proteome</keyword>
<dbReference type="Proteomes" id="UP000635726">
    <property type="component" value="Unassembled WGS sequence"/>
</dbReference>
<evidence type="ECO:0000256" key="2">
    <source>
        <dbReference type="SAM" id="SignalP"/>
    </source>
</evidence>
<feature type="chain" id="PRO_5036834351" description="Holin" evidence="2">
    <location>
        <begin position="18"/>
        <end position="128"/>
    </location>
</feature>